<evidence type="ECO:0000256" key="8">
    <source>
        <dbReference type="ARBA" id="ARBA00022553"/>
    </source>
</evidence>
<dbReference type="InterPro" id="IPR004358">
    <property type="entry name" value="Sig_transdc_His_kin-like_C"/>
</dbReference>
<dbReference type="InterPro" id="IPR003594">
    <property type="entry name" value="HATPase_dom"/>
</dbReference>
<keyword evidence="10" id="KW-0479">Metal-binding</keyword>
<dbReference type="NCBIfam" id="TIGR00229">
    <property type="entry name" value="sensory_box"/>
    <property type="match status" value="6"/>
</dbReference>
<dbReference type="PROSITE" id="PS50113">
    <property type="entry name" value="PAC"/>
    <property type="match status" value="3"/>
</dbReference>
<evidence type="ECO:0000256" key="13">
    <source>
        <dbReference type="ARBA" id="ARBA00023014"/>
    </source>
</evidence>
<evidence type="ECO:0000256" key="15">
    <source>
        <dbReference type="ARBA" id="ARBA00030800"/>
    </source>
</evidence>
<dbReference type="EMBL" id="BAABGY010000011">
    <property type="protein sequence ID" value="GAA4339255.1"/>
    <property type="molecule type" value="Genomic_DNA"/>
</dbReference>
<dbReference type="CDD" id="cd16917">
    <property type="entry name" value="HATPase_UhpB-NarQ-NarX-like"/>
    <property type="match status" value="1"/>
</dbReference>
<dbReference type="Pfam" id="PF08448">
    <property type="entry name" value="PAS_4"/>
    <property type="match status" value="1"/>
</dbReference>
<feature type="domain" description="PAS" evidence="18">
    <location>
        <begin position="148"/>
        <end position="195"/>
    </location>
</feature>
<comment type="catalytic activity">
    <reaction evidence="1">
        <text>ATP + protein L-histidine = ADP + protein N-phospho-L-histidine.</text>
        <dbReference type="EC" id="2.7.13.3"/>
    </reaction>
</comment>
<keyword evidence="7" id="KW-0963">Cytoplasm</keyword>
<dbReference type="Gene3D" id="3.30.565.10">
    <property type="entry name" value="Histidine kinase-like ATPase, C-terminal domain"/>
    <property type="match status" value="1"/>
</dbReference>
<dbReference type="PROSITE" id="PS50109">
    <property type="entry name" value="HIS_KIN"/>
    <property type="match status" value="1"/>
</dbReference>
<comment type="caution">
    <text evidence="20">The sequence shown here is derived from an EMBL/GenBank/DDBJ whole genome shotgun (WGS) entry which is preliminary data.</text>
</comment>
<keyword evidence="11" id="KW-0418">Kinase</keyword>
<dbReference type="SUPFAM" id="SSF55785">
    <property type="entry name" value="PYP-like sensor domain (PAS domain)"/>
    <property type="match status" value="6"/>
</dbReference>
<dbReference type="InterPro" id="IPR000700">
    <property type="entry name" value="PAS-assoc_C"/>
</dbReference>
<dbReference type="Pfam" id="PF07730">
    <property type="entry name" value="HisKA_3"/>
    <property type="match status" value="1"/>
</dbReference>
<dbReference type="InterPro" id="IPR013767">
    <property type="entry name" value="PAS_fold"/>
</dbReference>
<dbReference type="SMART" id="SM00091">
    <property type="entry name" value="PAS"/>
    <property type="match status" value="6"/>
</dbReference>
<sequence>MQSPLFPSAHPDTAPRYPTPSQLQQLFDSSPDVICSIDGDGRFVLVSRASLQVWGYAPEELIGRAYMDYVIPEDHALTVAAATAIMSGTDMTDFQNRYRRKDGAIIPILWSARWDEAGQTMFCIAKDASEKLEKERLRSQLDTEIRRQHHQMQEMLGRIADGFFSVDHQWVIQYANPRVQSMLGINVADYIGRNLWESFPSVRDSACYEQYHEAIRTHRPVHFEVWLDVFGKWFSVDAHPSSTGLSIFFRDTTQQKATEEELRRSHERFALAAKSDAIYDWDLMTDELQWGDGLHRIFGYHPDELRTTAQWEEALHPANFAETTRKLRAVLANESASVWEATYRLRKKDGNYFIVHELGHIVRDGSGAALRMVGKLNDITEKRRAELERRSYGEQLRNQHASMVAVLEQMNDGFITTDLEGRILYWNKEAERMTGIPRSAALGQLFPELYSGFEESEYAGIFRRLAADPTPVHRIIFSPFTRRWMELHAYVAVQKISVFFRDISEQKRSEEELRMLSLIARQTTNAVSLLDTAFRVTWINGAYTKLFGFTEEEALGRRTSELLAGPRTDEAQMRAFRNALEAGHEFVGEFVNYNKDGAEIITECSAQPVHDAEGAVLYYFMMMTDITGRRRREEELRLLSMIATEMEDGVVIITPDRKTTWVNAAFTRMTGYTLEEMLGRTPASVLEGPAGDPELHAFIREQYRKAQPFRVEVLNYKKNGEPFWSEMHVQPLFDADGAVELYFSIRKDITARKQLEQELEEQRKRTTAAVIEAQEAERSAVSQELHDNVNQVLTTVKLYQELCLSGIGDRDELTQRSIRLLQESITAIRSLSKRLSAPSLGKIRLEESVRELTDAVAATGKIQVALDTEAIEQLEVDGTIHLAVYRILQEGLTNVLKHAQATRVSVSFGFTGERLLVLVSDNGCGFDPGERGGGIGLSNIRTRVESLAGAATCDSAPGAGCTLRVELPV</sequence>
<feature type="domain" description="PAC" evidence="19">
    <location>
        <begin position="586"/>
        <end position="638"/>
    </location>
</feature>
<evidence type="ECO:0000259" key="17">
    <source>
        <dbReference type="PROSITE" id="PS50109"/>
    </source>
</evidence>
<feature type="domain" description="PAS" evidence="18">
    <location>
        <begin position="635"/>
        <end position="706"/>
    </location>
</feature>
<evidence type="ECO:0000256" key="2">
    <source>
        <dbReference type="ARBA" id="ARBA00001966"/>
    </source>
</evidence>
<protein>
    <recommendedName>
        <fullName evidence="5">Oxygen sensor histidine kinase NreB</fullName>
        <ecNumber evidence="4">2.7.13.3</ecNumber>
    </recommendedName>
    <alternativeName>
        <fullName evidence="15">Nitrogen regulation protein B</fullName>
    </alternativeName>
</protein>
<comment type="function">
    <text evidence="14">Member of the two-component regulatory system NreB/NreC involved in the control of dissimilatory nitrate/nitrite reduction in response to oxygen. NreB functions as a direct oxygen sensor histidine kinase which is autophosphorylated, in the absence of oxygen, probably at the conserved histidine residue, and transfers its phosphate group probably to a conserved aspartate residue of NreC. NreB/NreC activates the expression of the nitrate (narGHJI) and nitrite (nir) reductase operons, as well as the putative nitrate transporter gene narT.</text>
</comment>
<evidence type="ECO:0000313" key="20">
    <source>
        <dbReference type="EMBL" id="GAA4339255.1"/>
    </source>
</evidence>
<dbReference type="CDD" id="cd00130">
    <property type="entry name" value="PAS"/>
    <property type="match status" value="6"/>
</dbReference>
<evidence type="ECO:0000256" key="6">
    <source>
        <dbReference type="ARBA" id="ARBA00022485"/>
    </source>
</evidence>
<dbReference type="PANTHER" id="PTHR43304">
    <property type="entry name" value="PHYTOCHROME-LIKE PROTEIN CPH1"/>
    <property type="match status" value="1"/>
</dbReference>
<dbReference type="Gene3D" id="3.30.450.20">
    <property type="entry name" value="PAS domain"/>
    <property type="match status" value="6"/>
</dbReference>
<keyword evidence="13" id="KW-0411">Iron-sulfur</keyword>
<evidence type="ECO:0000256" key="9">
    <source>
        <dbReference type="ARBA" id="ARBA00022679"/>
    </source>
</evidence>
<dbReference type="InterPro" id="IPR036890">
    <property type="entry name" value="HATPase_C_sf"/>
</dbReference>
<accession>A0ABP8HH40</accession>
<keyword evidence="12" id="KW-0408">Iron</keyword>
<dbReference type="RefSeq" id="WP_345257233.1">
    <property type="nucleotide sequence ID" value="NZ_BAABGY010000011.1"/>
</dbReference>
<dbReference type="Pfam" id="PF00989">
    <property type="entry name" value="PAS"/>
    <property type="match status" value="2"/>
</dbReference>
<evidence type="ECO:0000256" key="4">
    <source>
        <dbReference type="ARBA" id="ARBA00012438"/>
    </source>
</evidence>
<dbReference type="SUPFAM" id="SSF55874">
    <property type="entry name" value="ATPase domain of HSP90 chaperone/DNA topoisomerase II/histidine kinase"/>
    <property type="match status" value="1"/>
</dbReference>
<name>A0ABP8HH40_9BACT</name>
<dbReference type="Proteomes" id="UP001501725">
    <property type="component" value="Unassembled WGS sequence"/>
</dbReference>
<dbReference type="PRINTS" id="PR00344">
    <property type="entry name" value="BCTRLSENSOR"/>
</dbReference>
<dbReference type="InterPro" id="IPR035965">
    <property type="entry name" value="PAS-like_dom_sf"/>
</dbReference>
<dbReference type="EC" id="2.7.13.3" evidence="4"/>
<dbReference type="PROSITE" id="PS50112">
    <property type="entry name" value="PAS"/>
    <property type="match status" value="6"/>
</dbReference>
<dbReference type="Pfam" id="PF08447">
    <property type="entry name" value="PAS_3"/>
    <property type="match status" value="1"/>
</dbReference>
<dbReference type="SMART" id="SM00086">
    <property type="entry name" value="PAC"/>
    <property type="match status" value="4"/>
</dbReference>
<dbReference type="Pfam" id="PF13426">
    <property type="entry name" value="PAS_9"/>
    <property type="match status" value="2"/>
</dbReference>
<dbReference type="PANTHER" id="PTHR43304:SF1">
    <property type="entry name" value="PAC DOMAIN-CONTAINING PROTEIN"/>
    <property type="match status" value="1"/>
</dbReference>
<feature type="domain" description="PAC" evidence="19">
    <location>
        <begin position="339"/>
        <end position="391"/>
    </location>
</feature>
<feature type="domain" description="PAS" evidence="18">
    <location>
        <begin position="258"/>
        <end position="334"/>
    </location>
</feature>
<reference evidence="21" key="1">
    <citation type="journal article" date="2019" name="Int. J. Syst. Evol. Microbiol.">
        <title>The Global Catalogue of Microorganisms (GCM) 10K type strain sequencing project: providing services to taxonomists for standard genome sequencing and annotation.</title>
        <authorList>
            <consortium name="The Broad Institute Genomics Platform"/>
            <consortium name="The Broad Institute Genome Sequencing Center for Infectious Disease"/>
            <person name="Wu L."/>
            <person name="Ma J."/>
        </authorList>
    </citation>
    <scope>NUCLEOTIDE SEQUENCE [LARGE SCALE GENOMIC DNA]</scope>
    <source>
        <strain evidence="21">JCM 17919</strain>
    </source>
</reference>
<keyword evidence="16" id="KW-0175">Coiled coil</keyword>
<dbReference type="InterPro" id="IPR052162">
    <property type="entry name" value="Sensor_kinase/Photoreceptor"/>
</dbReference>
<dbReference type="Gene3D" id="1.20.5.1930">
    <property type="match status" value="1"/>
</dbReference>
<evidence type="ECO:0000256" key="12">
    <source>
        <dbReference type="ARBA" id="ARBA00023004"/>
    </source>
</evidence>
<evidence type="ECO:0000256" key="10">
    <source>
        <dbReference type="ARBA" id="ARBA00022723"/>
    </source>
</evidence>
<evidence type="ECO:0000259" key="19">
    <source>
        <dbReference type="PROSITE" id="PS50113"/>
    </source>
</evidence>
<dbReference type="InterPro" id="IPR000014">
    <property type="entry name" value="PAS"/>
</dbReference>
<dbReference type="InterPro" id="IPR005467">
    <property type="entry name" value="His_kinase_dom"/>
</dbReference>
<comment type="cofactor">
    <cofactor evidence="2">
        <name>[4Fe-4S] cluster</name>
        <dbReference type="ChEBI" id="CHEBI:49883"/>
    </cofactor>
</comment>
<dbReference type="InterPro" id="IPR011712">
    <property type="entry name" value="Sig_transdc_His_kin_sub3_dim/P"/>
</dbReference>
<dbReference type="SMART" id="SM00387">
    <property type="entry name" value="HATPase_c"/>
    <property type="match status" value="1"/>
</dbReference>
<evidence type="ECO:0000256" key="16">
    <source>
        <dbReference type="SAM" id="Coils"/>
    </source>
</evidence>
<feature type="domain" description="PAC" evidence="19">
    <location>
        <begin position="707"/>
        <end position="761"/>
    </location>
</feature>
<dbReference type="InterPro" id="IPR013656">
    <property type="entry name" value="PAS_4"/>
</dbReference>
<organism evidence="20 21">
    <name type="scientific">Flaviaesturariibacter amylovorans</name>
    <dbReference type="NCBI Taxonomy" id="1084520"/>
    <lineage>
        <taxon>Bacteria</taxon>
        <taxon>Pseudomonadati</taxon>
        <taxon>Bacteroidota</taxon>
        <taxon>Chitinophagia</taxon>
        <taxon>Chitinophagales</taxon>
        <taxon>Chitinophagaceae</taxon>
        <taxon>Flaviaestuariibacter</taxon>
    </lineage>
</organism>
<dbReference type="Pfam" id="PF02518">
    <property type="entry name" value="HATPase_c"/>
    <property type="match status" value="1"/>
</dbReference>
<feature type="domain" description="Histidine kinase" evidence="17">
    <location>
        <begin position="780"/>
        <end position="969"/>
    </location>
</feature>
<gene>
    <name evidence="20" type="ORF">GCM10023184_36220</name>
</gene>
<evidence type="ECO:0000256" key="3">
    <source>
        <dbReference type="ARBA" id="ARBA00004496"/>
    </source>
</evidence>
<evidence type="ECO:0000256" key="1">
    <source>
        <dbReference type="ARBA" id="ARBA00000085"/>
    </source>
</evidence>
<keyword evidence="9" id="KW-0808">Transferase</keyword>
<feature type="coiled-coil region" evidence="16">
    <location>
        <begin position="745"/>
        <end position="776"/>
    </location>
</feature>
<proteinExistence type="predicted"/>
<comment type="subcellular location">
    <subcellularLocation>
        <location evidence="3">Cytoplasm</location>
    </subcellularLocation>
</comment>
<evidence type="ECO:0000259" key="18">
    <source>
        <dbReference type="PROSITE" id="PS50112"/>
    </source>
</evidence>
<feature type="domain" description="PAS" evidence="18">
    <location>
        <begin position="19"/>
        <end position="89"/>
    </location>
</feature>
<evidence type="ECO:0000313" key="21">
    <source>
        <dbReference type="Proteomes" id="UP001501725"/>
    </source>
</evidence>
<dbReference type="InterPro" id="IPR013655">
    <property type="entry name" value="PAS_fold_3"/>
</dbReference>
<keyword evidence="21" id="KW-1185">Reference proteome</keyword>
<dbReference type="InterPro" id="IPR001610">
    <property type="entry name" value="PAC"/>
</dbReference>
<feature type="domain" description="PAS" evidence="18">
    <location>
        <begin position="512"/>
        <end position="583"/>
    </location>
</feature>
<evidence type="ECO:0000256" key="5">
    <source>
        <dbReference type="ARBA" id="ARBA00017322"/>
    </source>
</evidence>
<keyword evidence="8" id="KW-0597">Phosphoprotein</keyword>
<evidence type="ECO:0000256" key="14">
    <source>
        <dbReference type="ARBA" id="ARBA00024827"/>
    </source>
</evidence>
<feature type="domain" description="PAS" evidence="18">
    <location>
        <begin position="399"/>
        <end position="444"/>
    </location>
</feature>
<evidence type="ECO:0000256" key="11">
    <source>
        <dbReference type="ARBA" id="ARBA00022777"/>
    </source>
</evidence>
<keyword evidence="6" id="KW-0004">4Fe-4S</keyword>
<evidence type="ECO:0000256" key="7">
    <source>
        <dbReference type="ARBA" id="ARBA00022490"/>
    </source>
</evidence>